<feature type="non-terminal residue" evidence="1">
    <location>
        <position position="1"/>
    </location>
</feature>
<dbReference type="EMBL" id="UINC01220630">
    <property type="protein sequence ID" value="SVE48627.1"/>
    <property type="molecule type" value="Genomic_DNA"/>
</dbReference>
<gene>
    <name evidence="1" type="ORF">METZ01_LOCUS501481</name>
</gene>
<organism evidence="1">
    <name type="scientific">marine metagenome</name>
    <dbReference type="NCBI Taxonomy" id="408172"/>
    <lineage>
        <taxon>unclassified sequences</taxon>
        <taxon>metagenomes</taxon>
        <taxon>ecological metagenomes</taxon>
    </lineage>
</organism>
<evidence type="ECO:0000313" key="1">
    <source>
        <dbReference type="EMBL" id="SVE48627.1"/>
    </source>
</evidence>
<name>A0A383DVN7_9ZZZZ</name>
<protein>
    <submittedName>
        <fullName evidence="1">Uncharacterized protein</fullName>
    </submittedName>
</protein>
<proteinExistence type="predicted"/>
<dbReference type="AlphaFoldDB" id="A0A383DVN7"/>
<reference evidence="1" key="1">
    <citation type="submission" date="2018-05" db="EMBL/GenBank/DDBJ databases">
        <authorList>
            <person name="Lanie J.A."/>
            <person name="Ng W.-L."/>
            <person name="Kazmierczak K.M."/>
            <person name="Andrzejewski T.M."/>
            <person name="Davidsen T.M."/>
            <person name="Wayne K.J."/>
            <person name="Tettelin H."/>
            <person name="Glass J.I."/>
            <person name="Rusch D."/>
            <person name="Podicherti R."/>
            <person name="Tsui H.-C.T."/>
            <person name="Winkler M.E."/>
        </authorList>
    </citation>
    <scope>NUCLEOTIDE SEQUENCE</scope>
</reference>
<accession>A0A383DVN7</accession>
<sequence length="41" mass="4582">SSLKMVLAMILQNYLNRLKDGLVFDEKSVDQTLTNGVPSNE</sequence>